<keyword evidence="6" id="KW-1185">Reference proteome</keyword>
<dbReference type="Gene3D" id="3.90.79.10">
    <property type="entry name" value="Nucleoside Triphosphate Pyrophosphohydrolase"/>
    <property type="match status" value="1"/>
</dbReference>
<protein>
    <submittedName>
        <fullName evidence="5">NUDIX hydrolase</fullName>
    </submittedName>
</protein>
<dbReference type="PANTHER" id="PTHR11839">
    <property type="entry name" value="UDP/ADP-SUGAR PYROPHOSPHATASE"/>
    <property type="match status" value="1"/>
</dbReference>
<comment type="similarity">
    <text evidence="3">Belongs to the Nudix hydrolase family.</text>
</comment>
<dbReference type="SUPFAM" id="SSF55811">
    <property type="entry name" value="Nudix"/>
    <property type="match status" value="1"/>
</dbReference>
<dbReference type="InterPro" id="IPR015797">
    <property type="entry name" value="NUDIX_hydrolase-like_dom_sf"/>
</dbReference>
<dbReference type="AlphaFoldDB" id="A0A2I0QRM4"/>
<reference evidence="5 6" key="1">
    <citation type="submission" date="2017-06" db="EMBL/GenBank/DDBJ databases">
        <title>the draft geome sequence of Illustriluteabacillus marina B3227.</title>
        <authorList>
            <person name="He R.-H."/>
            <person name="Du Z.-J."/>
        </authorList>
    </citation>
    <scope>NUCLEOTIDE SEQUENCE [LARGE SCALE GENOMIC DNA]</scope>
    <source>
        <strain evidence="5 6">B3227</strain>
    </source>
</reference>
<evidence type="ECO:0000259" key="4">
    <source>
        <dbReference type="PROSITE" id="PS51462"/>
    </source>
</evidence>
<evidence type="ECO:0000256" key="1">
    <source>
        <dbReference type="ARBA" id="ARBA00001946"/>
    </source>
</evidence>
<evidence type="ECO:0000256" key="3">
    <source>
        <dbReference type="RuleBase" id="RU003476"/>
    </source>
</evidence>
<dbReference type="GO" id="GO:0019693">
    <property type="term" value="P:ribose phosphate metabolic process"/>
    <property type="evidence" value="ECO:0007669"/>
    <property type="project" value="TreeGrafter"/>
</dbReference>
<dbReference type="PROSITE" id="PS51462">
    <property type="entry name" value="NUDIX"/>
    <property type="match status" value="1"/>
</dbReference>
<dbReference type="InterPro" id="IPR020084">
    <property type="entry name" value="NUDIX_hydrolase_CS"/>
</dbReference>
<dbReference type="Pfam" id="PF00293">
    <property type="entry name" value="NUDIX"/>
    <property type="match status" value="1"/>
</dbReference>
<dbReference type="CDD" id="cd03424">
    <property type="entry name" value="NUDIX_ADPRase_Nudt5_UGPPase_Nudt14"/>
    <property type="match status" value="1"/>
</dbReference>
<comment type="caution">
    <text evidence="5">The sequence shown here is derived from an EMBL/GenBank/DDBJ whole genome shotgun (WGS) entry which is preliminary data.</text>
</comment>
<dbReference type="InterPro" id="IPR000086">
    <property type="entry name" value="NUDIX_hydrolase_dom"/>
</dbReference>
<keyword evidence="2 3" id="KW-0378">Hydrolase</keyword>
<comment type="cofactor">
    <cofactor evidence="1">
        <name>Mg(2+)</name>
        <dbReference type="ChEBI" id="CHEBI:18420"/>
    </cofactor>
</comment>
<dbReference type="PANTHER" id="PTHR11839:SF18">
    <property type="entry name" value="NUDIX HYDROLASE DOMAIN-CONTAINING PROTEIN"/>
    <property type="match status" value="1"/>
</dbReference>
<name>A0A2I0QRM4_9BACI</name>
<sequence length="163" mass="18292">MVANNNGTKVLTDAHGRTYLSVEENESVVVLAKDGEDFILINQYRKPVDSYIVQLPGGGVEKGEDLPEAAKRELIEETGFECGEVHYLGKMLAAPWLCDEVTHVFFTEEVLERKDQQLEAHETIEVLRISVDECLENIKNSNFNDPELCYGVLQAKLQGYISS</sequence>
<dbReference type="PRINTS" id="PR00502">
    <property type="entry name" value="NUDIXFAMILY"/>
</dbReference>
<dbReference type="EMBL" id="PJNH01000004">
    <property type="protein sequence ID" value="PKR76982.1"/>
    <property type="molecule type" value="Genomic_DNA"/>
</dbReference>
<evidence type="ECO:0000313" key="6">
    <source>
        <dbReference type="Proteomes" id="UP000243524"/>
    </source>
</evidence>
<evidence type="ECO:0000256" key="2">
    <source>
        <dbReference type="ARBA" id="ARBA00022801"/>
    </source>
</evidence>
<evidence type="ECO:0000313" key="5">
    <source>
        <dbReference type="EMBL" id="PKR76982.1"/>
    </source>
</evidence>
<dbReference type="PROSITE" id="PS00893">
    <property type="entry name" value="NUDIX_BOX"/>
    <property type="match status" value="1"/>
</dbReference>
<dbReference type="OrthoDB" id="369191at2"/>
<feature type="domain" description="Nudix hydrolase" evidence="4">
    <location>
        <begin position="21"/>
        <end position="153"/>
    </location>
</feature>
<accession>A0A2I0QRM4</accession>
<dbReference type="InterPro" id="IPR020476">
    <property type="entry name" value="Nudix_hydrolase"/>
</dbReference>
<proteinExistence type="inferred from homology"/>
<dbReference type="GO" id="GO:0006753">
    <property type="term" value="P:nucleoside phosphate metabolic process"/>
    <property type="evidence" value="ECO:0007669"/>
    <property type="project" value="TreeGrafter"/>
</dbReference>
<organism evidence="5 6">
    <name type="scientific">Halalkalibacillus sediminis</name>
    <dbReference type="NCBI Taxonomy" id="2018042"/>
    <lineage>
        <taxon>Bacteria</taxon>
        <taxon>Bacillati</taxon>
        <taxon>Bacillota</taxon>
        <taxon>Bacilli</taxon>
        <taxon>Bacillales</taxon>
        <taxon>Bacillaceae</taxon>
        <taxon>Halalkalibacillus</taxon>
    </lineage>
</organism>
<gene>
    <name evidence="5" type="ORF">CEY16_13245</name>
</gene>
<dbReference type="GO" id="GO:0016462">
    <property type="term" value="F:pyrophosphatase activity"/>
    <property type="evidence" value="ECO:0007669"/>
    <property type="project" value="UniProtKB-ARBA"/>
</dbReference>
<dbReference type="GO" id="GO:0005829">
    <property type="term" value="C:cytosol"/>
    <property type="evidence" value="ECO:0007669"/>
    <property type="project" value="TreeGrafter"/>
</dbReference>
<dbReference type="Proteomes" id="UP000243524">
    <property type="component" value="Unassembled WGS sequence"/>
</dbReference>